<dbReference type="PANTHER" id="PTHR34139">
    <property type="entry name" value="UPF0331 PROTEIN MJ0127"/>
    <property type="match status" value="1"/>
</dbReference>
<sequence>MSKRGDKEILMDILEAIQRIKNYTDGMDYETFLLDTKTQDAVIRNIEIIGEAVKLLSPQIKEKYKNIPWKNIAGMRDKLIHFYFGVNIDIVWDVAKNKILELEELINEILNEISKK</sequence>
<reference evidence="6 7" key="1">
    <citation type="submission" date="2020-04" db="EMBL/GenBank/DDBJ databases">
        <authorList>
            <consortium name="Genoscope - CEA"/>
            <person name="William W."/>
        </authorList>
    </citation>
    <scope>NUCLEOTIDE SEQUENCE [LARGE SCALE GENOMIC DNA]</scope>
    <source>
        <strain evidence="6 7">SG7</strain>
    </source>
</reference>
<dbReference type="Pfam" id="PF01934">
    <property type="entry name" value="HepT-like"/>
    <property type="match status" value="1"/>
</dbReference>
<dbReference type="GeneID" id="65883318"/>
<keyword evidence="5" id="KW-0378">Hydrolase</keyword>
<evidence type="ECO:0000256" key="2">
    <source>
        <dbReference type="ARBA" id="ARBA00022649"/>
    </source>
</evidence>
<protein>
    <recommendedName>
        <fullName evidence="8">DUF86 domain-containing protein</fullName>
    </recommendedName>
</protein>
<organism evidence="6 7">
    <name type="scientific">Methanocaldococcus lauensis</name>
    <dbReference type="NCBI Taxonomy" id="2546128"/>
    <lineage>
        <taxon>Archaea</taxon>
        <taxon>Methanobacteriati</taxon>
        <taxon>Methanobacteriota</taxon>
        <taxon>Methanomada group</taxon>
        <taxon>Methanococci</taxon>
        <taxon>Methanococcales</taxon>
        <taxon>Methanocaldococcaceae</taxon>
        <taxon>Methanocaldococcus</taxon>
    </lineage>
</organism>
<evidence type="ECO:0000313" key="6">
    <source>
        <dbReference type="EMBL" id="CAB3288023.1"/>
    </source>
</evidence>
<evidence type="ECO:0000256" key="5">
    <source>
        <dbReference type="ARBA" id="ARBA00022801"/>
    </source>
</evidence>
<dbReference type="GO" id="GO:0004540">
    <property type="term" value="F:RNA nuclease activity"/>
    <property type="evidence" value="ECO:0007669"/>
    <property type="project" value="InterPro"/>
</dbReference>
<keyword evidence="1" id="KW-0597">Phosphoprotein</keyword>
<dbReference type="RefSeq" id="WP_214400395.1">
    <property type="nucleotide sequence ID" value="NZ_LR792632.1"/>
</dbReference>
<dbReference type="Proteomes" id="UP000679213">
    <property type="component" value="Chromosome I"/>
</dbReference>
<dbReference type="GO" id="GO:0000166">
    <property type="term" value="F:nucleotide binding"/>
    <property type="evidence" value="ECO:0007669"/>
    <property type="project" value="UniProtKB-KW"/>
</dbReference>
<gene>
    <name evidence="6" type="ORF">MLAUSG7_0508</name>
</gene>
<evidence type="ECO:0000313" key="7">
    <source>
        <dbReference type="Proteomes" id="UP000679213"/>
    </source>
</evidence>
<dbReference type="AlphaFoldDB" id="A0A8D6PQM4"/>
<dbReference type="InterPro" id="IPR051813">
    <property type="entry name" value="HepT_RNase_toxin"/>
</dbReference>
<dbReference type="KEGG" id="mesg:MLAUSG7_0508"/>
<dbReference type="PANTHER" id="PTHR34139:SF1">
    <property type="entry name" value="RNASE MJ1380-RELATED"/>
    <property type="match status" value="1"/>
</dbReference>
<dbReference type="GO" id="GO:0110001">
    <property type="term" value="C:toxin-antitoxin complex"/>
    <property type="evidence" value="ECO:0007669"/>
    <property type="project" value="InterPro"/>
</dbReference>
<evidence type="ECO:0000256" key="1">
    <source>
        <dbReference type="ARBA" id="ARBA00022553"/>
    </source>
</evidence>
<proteinExistence type="predicted"/>
<keyword evidence="7" id="KW-1185">Reference proteome</keyword>
<keyword evidence="4" id="KW-0547">Nucleotide-binding</keyword>
<dbReference type="GO" id="GO:0016787">
    <property type="term" value="F:hydrolase activity"/>
    <property type="evidence" value="ECO:0007669"/>
    <property type="project" value="UniProtKB-KW"/>
</dbReference>
<evidence type="ECO:0008006" key="8">
    <source>
        <dbReference type="Google" id="ProtNLM"/>
    </source>
</evidence>
<dbReference type="EMBL" id="LR792632">
    <property type="protein sequence ID" value="CAB3288023.1"/>
    <property type="molecule type" value="Genomic_DNA"/>
</dbReference>
<evidence type="ECO:0000256" key="3">
    <source>
        <dbReference type="ARBA" id="ARBA00022722"/>
    </source>
</evidence>
<name>A0A8D6PQM4_9EURY</name>
<keyword evidence="3" id="KW-0540">Nuclease</keyword>
<evidence type="ECO:0000256" key="4">
    <source>
        <dbReference type="ARBA" id="ARBA00022741"/>
    </source>
</evidence>
<dbReference type="InterPro" id="IPR008201">
    <property type="entry name" value="HepT-like"/>
</dbReference>
<accession>A0A8D6PQM4</accession>
<keyword evidence="2" id="KW-1277">Toxin-antitoxin system</keyword>